<dbReference type="AlphaFoldDB" id="A0A1G6VRM5"/>
<keyword evidence="2" id="KW-1185">Reference proteome</keyword>
<gene>
    <name evidence="1" type="ORF">SAMN05216174_11363</name>
</gene>
<protein>
    <submittedName>
        <fullName evidence="1">Uncharacterized protein</fullName>
    </submittedName>
</protein>
<proteinExistence type="predicted"/>
<dbReference type="RefSeq" id="WP_139190928.1">
    <property type="nucleotide sequence ID" value="NZ_FMZZ01000013.1"/>
</dbReference>
<dbReference type="OrthoDB" id="3673445at2"/>
<accession>A0A1G6VRM5</accession>
<dbReference type="EMBL" id="FMZZ01000013">
    <property type="protein sequence ID" value="SDD56330.1"/>
    <property type="molecule type" value="Genomic_DNA"/>
</dbReference>
<name>A0A1G6VRM5_9PSEU</name>
<organism evidence="1 2">
    <name type="scientific">Actinokineospora iranica</name>
    <dbReference type="NCBI Taxonomy" id="1271860"/>
    <lineage>
        <taxon>Bacteria</taxon>
        <taxon>Bacillati</taxon>
        <taxon>Actinomycetota</taxon>
        <taxon>Actinomycetes</taxon>
        <taxon>Pseudonocardiales</taxon>
        <taxon>Pseudonocardiaceae</taxon>
        <taxon>Actinokineospora</taxon>
    </lineage>
</organism>
<sequence length="239" mass="25215">MAVNDPRGGEGVEHTPSPLVDTLYWMLAERLTEFVSTPLAGSTYTVCGVVRPQPTVARVFVFDGDDLTTTIGVDCPLLDADGQQVNHFRHVSTLRRVLGAVIGGADVSWSIDGRGVRVVDARTFSSGGEDPAAGLGEAIYGAVSGTFARFSDQPPQAGAQTAYPVGFLAQSPEVVRVYFRDPGTREVCGYDVPIAAEDGLVVAAGGFLVARIRELAGTGSLASREMASDPYCARAYSVR</sequence>
<reference evidence="2" key="1">
    <citation type="submission" date="2016-10" db="EMBL/GenBank/DDBJ databases">
        <authorList>
            <person name="Varghese N."/>
            <person name="Submissions S."/>
        </authorList>
    </citation>
    <scope>NUCLEOTIDE SEQUENCE [LARGE SCALE GENOMIC DNA]</scope>
    <source>
        <strain evidence="2">IBRC-M 10403</strain>
    </source>
</reference>
<evidence type="ECO:0000313" key="1">
    <source>
        <dbReference type="EMBL" id="SDD56330.1"/>
    </source>
</evidence>
<evidence type="ECO:0000313" key="2">
    <source>
        <dbReference type="Proteomes" id="UP000199501"/>
    </source>
</evidence>
<dbReference type="Proteomes" id="UP000199501">
    <property type="component" value="Unassembled WGS sequence"/>
</dbReference>